<name>A0A9Q7K4M5_9ENTR</name>
<protein>
    <submittedName>
        <fullName evidence="3">Fimbrial protein</fullName>
    </submittedName>
</protein>
<evidence type="ECO:0000313" key="3">
    <source>
        <dbReference type="EMBL" id="RTQ25401.1"/>
    </source>
</evidence>
<accession>A0A9Q7K4M5</accession>
<dbReference type="GO" id="GO:0009289">
    <property type="term" value="C:pilus"/>
    <property type="evidence" value="ECO:0007669"/>
    <property type="project" value="InterPro"/>
</dbReference>
<feature type="domain" description="Fimbrial-type adhesion" evidence="2">
    <location>
        <begin position="232"/>
        <end position="393"/>
    </location>
</feature>
<dbReference type="GO" id="GO:0007155">
    <property type="term" value="P:cell adhesion"/>
    <property type="evidence" value="ECO:0007669"/>
    <property type="project" value="InterPro"/>
</dbReference>
<feature type="chain" id="PRO_5040465827" evidence="1">
    <location>
        <begin position="29"/>
        <end position="394"/>
    </location>
</feature>
<dbReference type="Gene3D" id="2.60.40.1090">
    <property type="entry name" value="Fimbrial-type adhesion domain"/>
    <property type="match status" value="1"/>
</dbReference>
<dbReference type="EMBL" id="RXPP01000006">
    <property type="protein sequence ID" value="RTQ25401.1"/>
    <property type="molecule type" value="Genomic_DNA"/>
</dbReference>
<dbReference type="InterPro" id="IPR036937">
    <property type="entry name" value="Adhesion_dom_fimbrial_sf"/>
</dbReference>
<dbReference type="SUPFAM" id="SSF49401">
    <property type="entry name" value="Bacterial adhesins"/>
    <property type="match status" value="1"/>
</dbReference>
<dbReference type="AlphaFoldDB" id="A0A9Q7K4M5"/>
<reference evidence="3 4" key="1">
    <citation type="submission" date="2018-12" db="EMBL/GenBank/DDBJ databases">
        <title>The Batch Genome Submission of Enterobacter spp. strains.</title>
        <authorList>
            <person name="Wei L."/>
            <person name="Wu W."/>
            <person name="Lin J."/>
            <person name="Zhang X."/>
            <person name="Feng Y."/>
            <person name="Zong Z."/>
        </authorList>
    </citation>
    <scope>NUCLEOTIDE SEQUENCE [LARGE SCALE GENOMIC DNA]</scope>
    <source>
        <strain evidence="3 4">SCEM020047</strain>
    </source>
</reference>
<sequence length="394" mass="42551">MKSIMSKSLFFIFAVFSLIAIPGFSAQAAPQARGVTGDTCRNSGIIFKSVAEADKSLNLSSAFITSTVVEKTYTTSWSGSMTCTYGNVGIGGVFQDHLYYFTGFNNNPVYLNFNSADGENSYWIKVTSEITGSSKVTVSGIVGIHSLSYQTQYTLRAELLSSAPVGVSTYTKTTTSGALSVIPAVMSGTGSGSDSPLLSSKTYATRAWNNMMSDTARKSWDTDYFLAYEKMTIQFEPKETTCNMTRDMTVKLPPAPLKELKTYGRTNGADFTIPIKCGNLAGVKTSTRNIKAWLSSNDVITTDGSSQTMVNDETTAGGVGIAIRSRSFMGDFEEVKLSSSTSMGNATQILDIVKDDDIQDTQYILLHAYYRVYDASALSTGTVVATAQIMFGYD</sequence>
<evidence type="ECO:0000256" key="1">
    <source>
        <dbReference type="SAM" id="SignalP"/>
    </source>
</evidence>
<organism evidence="3 4">
    <name type="scientific">Enterobacter mori</name>
    <dbReference type="NCBI Taxonomy" id="539813"/>
    <lineage>
        <taxon>Bacteria</taxon>
        <taxon>Pseudomonadati</taxon>
        <taxon>Pseudomonadota</taxon>
        <taxon>Gammaproteobacteria</taxon>
        <taxon>Enterobacterales</taxon>
        <taxon>Enterobacteriaceae</taxon>
        <taxon>Enterobacter</taxon>
    </lineage>
</organism>
<dbReference type="Proteomes" id="UP000282263">
    <property type="component" value="Unassembled WGS sequence"/>
</dbReference>
<dbReference type="InterPro" id="IPR000259">
    <property type="entry name" value="Adhesion_dom_fimbrial"/>
</dbReference>
<gene>
    <name evidence="3" type="ORF">EKN29_07530</name>
</gene>
<evidence type="ECO:0000313" key="4">
    <source>
        <dbReference type="Proteomes" id="UP000282263"/>
    </source>
</evidence>
<evidence type="ECO:0000259" key="2">
    <source>
        <dbReference type="Pfam" id="PF00419"/>
    </source>
</evidence>
<dbReference type="Pfam" id="PF00419">
    <property type="entry name" value="Fimbrial"/>
    <property type="match status" value="1"/>
</dbReference>
<keyword evidence="1" id="KW-0732">Signal</keyword>
<comment type="caution">
    <text evidence="3">The sequence shown here is derived from an EMBL/GenBank/DDBJ whole genome shotgun (WGS) entry which is preliminary data.</text>
</comment>
<feature type="signal peptide" evidence="1">
    <location>
        <begin position="1"/>
        <end position="28"/>
    </location>
</feature>
<dbReference type="InterPro" id="IPR008966">
    <property type="entry name" value="Adhesion_dom_sf"/>
</dbReference>
<proteinExistence type="predicted"/>